<dbReference type="InterPro" id="IPR038299">
    <property type="entry name" value="DAO_C_sf"/>
</dbReference>
<evidence type="ECO:0000256" key="2">
    <source>
        <dbReference type="ARBA" id="ARBA00022630"/>
    </source>
</evidence>
<feature type="domain" description="Alpha-glycerophosphate oxidase C-terminal" evidence="5">
    <location>
        <begin position="158"/>
        <end position="286"/>
    </location>
</feature>
<dbReference type="InterPro" id="IPR036188">
    <property type="entry name" value="FAD/NAD-bd_sf"/>
</dbReference>
<dbReference type="GO" id="GO:0004368">
    <property type="term" value="F:glycerol-3-phosphate dehydrogenase (quinone) activity"/>
    <property type="evidence" value="ECO:0007669"/>
    <property type="project" value="UniProtKB-EC"/>
</dbReference>
<evidence type="ECO:0000256" key="1">
    <source>
        <dbReference type="ARBA" id="ARBA00013029"/>
    </source>
</evidence>
<dbReference type="Pfam" id="PF16901">
    <property type="entry name" value="DAO_C"/>
    <property type="match status" value="1"/>
</dbReference>
<evidence type="ECO:0000259" key="5">
    <source>
        <dbReference type="Pfam" id="PF16901"/>
    </source>
</evidence>
<sequence>MDTRSVKAISNPVLSTYMVLPWHFGHKTYAILTASDKGTFIATPFQEQSLISGSHKKLDFTQASKPTHEAVSRLLKEWNEHLDMNTVTPRLNEVLSAWTSVASVQESATGREKPVIEVSQSGLVTCAGGTWTWYRLLAERVVDAAVASCEELQPARPCCTRGLKLEGAENWSPTLFMQLMQRYRLEADIAKHLVDCYGDQATLLARMAANSRKGSRSLPGCRLLPRMSYIEAEVRHAVRHEYACTAVDVLARRLGVAYADANAAEFMVPRVVDIMAAELGWTAAQRERQIARATRFLEENMGLSVCRPHRHAPVLRLSSSEFGRLVRLFQYLDHGQTGWVSLRRLRPYILAEKFRPESWLRVMMRRLVDIAIADDSEAYLHNEHYVPPLYKASVDSGSTKGTEVFTEKVEALSKALQLSTDSLSEILDEMEGATSGGMELGDFLLFMNHLKVCLRAQKMRVAKRDPNITDLVELSGRDIVTTPAAYTA</sequence>
<organism evidence="6 7">
    <name type="scientific">Amblyomma americanum</name>
    <name type="common">Lone star tick</name>
    <dbReference type="NCBI Taxonomy" id="6943"/>
    <lineage>
        <taxon>Eukaryota</taxon>
        <taxon>Metazoa</taxon>
        <taxon>Ecdysozoa</taxon>
        <taxon>Arthropoda</taxon>
        <taxon>Chelicerata</taxon>
        <taxon>Arachnida</taxon>
        <taxon>Acari</taxon>
        <taxon>Parasitiformes</taxon>
        <taxon>Ixodida</taxon>
        <taxon>Ixodoidea</taxon>
        <taxon>Ixodidae</taxon>
        <taxon>Amblyomminae</taxon>
        <taxon>Amblyomma</taxon>
    </lineage>
</organism>
<dbReference type="GO" id="GO:0005739">
    <property type="term" value="C:mitochondrion"/>
    <property type="evidence" value="ECO:0007669"/>
    <property type="project" value="TreeGrafter"/>
</dbReference>
<dbReference type="Gene3D" id="1.10.8.870">
    <property type="entry name" value="Alpha-glycerophosphate oxidase, cap domain"/>
    <property type="match status" value="1"/>
</dbReference>
<dbReference type="EC" id="1.1.5.3" evidence="1"/>
<dbReference type="AlphaFoldDB" id="A0AAQ4F9F2"/>
<reference evidence="6 7" key="1">
    <citation type="journal article" date="2023" name="Arcadia Sci">
        <title>De novo assembly of a long-read Amblyomma americanum tick genome.</title>
        <authorList>
            <person name="Chou S."/>
            <person name="Poskanzer K.E."/>
            <person name="Rollins M."/>
            <person name="Thuy-Boun P.S."/>
        </authorList>
    </citation>
    <scope>NUCLEOTIDE SEQUENCE [LARGE SCALE GENOMIC DNA]</scope>
    <source>
        <strain evidence="6">F_SG_1</strain>
        <tissue evidence="6">Salivary glands</tissue>
    </source>
</reference>
<keyword evidence="7" id="KW-1185">Reference proteome</keyword>
<dbReference type="Proteomes" id="UP001321473">
    <property type="component" value="Unassembled WGS sequence"/>
</dbReference>
<comment type="caution">
    <text evidence="6">The sequence shown here is derived from an EMBL/GenBank/DDBJ whole genome shotgun (WGS) entry which is preliminary data.</text>
</comment>
<dbReference type="PANTHER" id="PTHR11985">
    <property type="entry name" value="GLYCEROL-3-PHOSPHATE DEHYDROGENASE"/>
    <property type="match status" value="1"/>
</dbReference>
<keyword evidence="3" id="KW-0274">FAD</keyword>
<name>A0AAQ4F9F2_AMBAM</name>
<proteinExistence type="predicted"/>
<dbReference type="InterPro" id="IPR000447">
    <property type="entry name" value="G3P_DH_FAD-dep"/>
</dbReference>
<dbReference type="EMBL" id="JARKHS020005290">
    <property type="protein sequence ID" value="KAK8783669.1"/>
    <property type="molecule type" value="Genomic_DNA"/>
</dbReference>
<accession>A0AAQ4F9F2</accession>
<dbReference type="InterPro" id="IPR031656">
    <property type="entry name" value="DAO_C"/>
</dbReference>
<keyword evidence="4" id="KW-0560">Oxidoreductase</keyword>
<dbReference type="GO" id="GO:0006072">
    <property type="term" value="P:glycerol-3-phosphate metabolic process"/>
    <property type="evidence" value="ECO:0007669"/>
    <property type="project" value="InterPro"/>
</dbReference>
<dbReference type="PANTHER" id="PTHR11985:SF15">
    <property type="entry name" value="GLYCEROL-3-PHOSPHATE DEHYDROGENASE, MITOCHONDRIAL"/>
    <property type="match status" value="1"/>
</dbReference>
<dbReference type="Gene3D" id="3.50.50.60">
    <property type="entry name" value="FAD/NAD(P)-binding domain"/>
    <property type="match status" value="1"/>
</dbReference>
<protein>
    <recommendedName>
        <fullName evidence="1">glycerol-3-phosphate dehydrogenase</fullName>
        <ecNumber evidence="1">1.1.5.3</ecNumber>
    </recommendedName>
</protein>
<evidence type="ECO:0000313" key="6">
    <source>
        <dbReference type="EMBL" id="KAK8783669.1"/>
    </source>
</evidence>
<gene>
    <name evidence="6" type="ORF">V5799_009960</name>
</gene>
<evidence type="ECO:0000256" key="4">
    <source>
        <dbReference type="ARBA" id="ARBA00023002"/>
    </source>
</evidence>
<dbReference type="FunFam" id="1.10.8.870:FF:000010">
    <property type="entry name" value="Glycerol-3-phosphate dehydrogenase"/>
    <property type="match status" value="1"/>
</dbReference>
<evidence type="ECO:0000256" key="3">
    <source>
        <dbReference type="ARBA" id="ARBA00022827"/>
    </source>
</evidence>
<keyword evidence="2" id="KW-0285">Flavoprotein</keyword>
<evidence type="ECO:0000313" key="7">
    <source>
        <dbReference type="Proteomes" id="UP001321473"/>
    </source>
</evidence>